<evidence type="ECO:0000313" key="2">
    <source>
        <dbReference type="EMBL" id="GAA4054001.1"/>
    </source>
</evidence>
<dbReference type="Gene3D" id="3.30.60.30">
    <property type="match status" value="1"/>
</dbReference>
<organism evidence="2 3">
    <name type="scientific">Hymenobacter glaciei</name>
    <dbReference type="NCBI Taxonomy" id="877209"/>
    <lineage>
        <taxon>Bacteria</taxon>
        <taxon>Pseudomonadati</taxon>
        <taxon>Bacteroidota</taxon>
        <taxon>Cytophagia</taxon>
        <taxon>Cytophagales</taxon>
        <taxon>Hymenobacteraceae</taxon>
        <taxon>Hymenobacter</taxon>
    </lineage>
</organism>
<dbReference type="SUPFAM" id="SSF100895">
    <property type="entry name" value="Kazal-type serine protease inhibitors"/>
    <property type="match status" value="1"/>
</dbReference>
<dbReference type="InterPro" id="IPR036058">
    <property type="entry name" value="Kazal_dom_sf"/>
</dbReference>
<gene>
    <name evidence="2" type="ORF">GCM10022409_46330</name>
</gene>
<dbReference type="Pfam" id="PF00050">
    <property type="entry name" value="Kazal_1"/>
    <property type="match status" value="1"/>
</dbReference>
<dbReference type="EMBL" id="BAABDK010000034">
    <property type="protein sequence ID" value="GAA4054001.1"/>
    <property type="molecule type" value="Genomic_DNA"/>
</dbReference>
<dbReference type="SMART" id="SM00280">
    <property type="entry name" value="KAZAL"/>
    <property type="match status" value="1"/>
</dbReference>
<protein>
    <recommendedName>
        <fullName evidence="1">Kazal-like domain-containing protein</fullName>
    </recommendedName>
</protein>
<name>A0ABP7UVL3_9BACT</name>
<comment type="caution">
    <text evidence="2">The sequence shown here is derived from an EMBL/GenBank/DDBJ whole genome shotgun (WGS) entry which is preliminary data.</text>
</comment>
<dbReference type="Proteomes" id="UP001501469">
    <property type="component" value="Unassembled WGS sequence"/>
</dbReference>
<reference evidence="3" key="1">
    <citation type="journal article" date="2019" name="Int. J. Syst. Evol. Microbiol.">
        <title>The Global Catalogue of Microorganisms (GCM) 10K type strain sequencing project: providing services to taxonomists for standard genome sequencing and annotation.</title>
        <authorList>
            <consortium name="The Broad Institute Genomics Platform"/>
            <consortium name="The Broad Institute Genome Sequencing Center for Infectious Disease"/>
            <person name="Wu L."/>
            <person name="Ma J."/>
        </authorList>
    </citation>
    <scope>NUCLEOTIDE SEQUENCE [LARGE SCALE GENOMIC DNA]</scope>
    <source>
        <strain evidence="3">JCM 17225</strain>
    </source>
</reference>
<dbReference type="PROSITE" id="PS51465">
    <property type="entry name" value="KAZAL_2"/>
    <property type="match status" value="1"/>
</dbReference>
<accession>A0ABP7UVL3</accession>
<evidence type="ECO:0000313" key="3">
    <source>
        <dbReference type="Proteomes" id="UP001501469"/>
    </source>
</evidence>
<sequence>MCCKSKIRAAGVDSPLSYSGFMKTFWAISTTILLLGCQRPAALTAADNCIDPSNINPQGICTMEYNPVCGCDGKTYSNPCTAANAGVRRTTPGPCPAAPAK</sequence>
<keyword evidence="3" id="KW-1185">Reference proteome</keyword>
<feature type="domain" description="Kazal-like" evidence="1">
    <location>
        <begin position="43"/>
        <end position="97"/>
    </location>
</feature>
<proteinExistence type="predicted"/>
<evidence type="ECO:0000259" key="1">
    <source>
        <dbReference type="PROSITE" id="PS51465"/>
    </source>
</evidence>
<dbReference type="InterPro" id="IPR002350">
    <property type="entry name" value="Kazal_dom"/>
</dbReference>